<name>A0A9D9H2M1_9BACT</name>
<feature type="chain" id="PRO_5038571463" description="Outer membrane protein beta-barrel domain-containing protein" evidence="1">
    <location>
        <begin position="22"/>
        <end position="522"/>
    </location>
</feature>
<feature type="signal peptide" evidence="1">
    <location>
        <begin position="1"/>
        <end position="21"/>
    </location>
</feature>
<gene>
    <name evidence="2" type="ORF">IAB08_04575</name>
</gene>
<dbReference type="Gene3D" id="2.160.20.120">
    <property type="match status" value="1"/>
</dbReference>
<organism evidence="2 3">
    <name type="scientific">Candidatus Pullibacteroides excrementavium</name>
    <dbReference type="NCBI Taxonomy" id="2840905"/>
    <lineage>
        <taxon>Bacteria</taxon>
        <taxon>Pseudomonadati</taxon>
        <taxon>Bacteroidota</taxon>
        <taxon>Bacteroidia</taxon>
        <taxon>Bacteroidales</taxon>
        <taxon>Candidatus Pullibacteroides</taxon>
    </lineage>
</organism>
<keyword evidence="1" id="KW-0732">Signal</keyword>
<dbReference type="EMBL" id="JADIMZ010000068">
    <property type="protein sequence ID" value="MBO8432548.1"/>
    <property type="molecule type" value="Genomic_DNA"/>
</dbReference>
<accession>A0A9D9H2M1</accession>
<comment type="caution">
    <text evidence="2">The sequence shown here is derived from an EMBL/GenBank/DDBJ whole genome shotgun (WGS) entry which is preliminary data.</text>
</comment>
<reference evidence="2" key="2">
    <citation type="journal article" date="2021" name="PeerJ">
        <title>Extensive microbial diversity within the chicken gut microbiome revealed by metagenomics and culture.</title>
        <authorList>
            <person name="Gilroy R."/>
            <person name="Ravi A."/>
            <person name="Getino M."/>
            <person name="Pursley I."/>
            <person name="Horton D.L."/>
            <person name="Alikhan N.F."/>
            <person name="Baker D."/>
            <person name="Gharbi K."/>
            <person name="Hall N."/>
            <person name="Watson M."/>
            <person name="Adriaenssens E.M."/>
            <person name="Foster-Nyarko E."/>
            <person name="Jarju S."/>
            <person name="Secka A."/>
            <person name="Antonio M."/>
            <person name="Oren A."/>
            <person name="Chaudhuri R.R."/>
            <person name="La Ragione R."/>
            <person name="Hildebrand F."/>
            <person name="Pallen M.J."/>
        </authorList>
    </citation>
    <scope>NUCLEOTIDE SEQUENCE</scope>
    <source>
        <strain evidence="2">2889</strain>
    </source>
</reference>
<dbReference type="PROSITE" id="PS51257">
    <property type="entry name" value="PROKAR_LIPOPROTEIN"/>
    <property type="match status" value="1"/>
</dbReference>
<evidence type="ECO:0000313" key="3">
    <source>
        <dbReference type="Proteomes" id="UP000823612"/>
    </source>
</evidence>
<dbReference type="AlphaFoldDB" id="A0A9D9H2M1"/>
<reference evidence="2" key="1">
    <citation type="submission" date="2020-10" db="EMBL/GenBank/DDBJ databases">
        <authorList>
            <person name="Gilroy R."/>
        </authorList>
    </citation>
    <scope>NUCLEOTIDE SEQUENCE</scope>
    <source>
        <strain evidence="2">2889</strain>
    </source>
</reference>
<protein>
    <recommendedName>
        <fullName evidence="4">Outer membrane protein beta-barrel domain-containing protein</fullName>
    </recommendedName>
</protein>
<evidence type="ECO:0008006" key="4">
    <source>
        <dbReference type="Google" id="ProtNLM"/>
    </source>
</evidence>
<proteinExistence type="predicted"/>
<evidence type="ECO:0000313" key="2">
    <source>
        <dbReference type="EMBL" id="MBO8432548.1"/>
    </source>
</evidence>
<evidence type="ECO:0000256" key="1">
    <source>
        <dbReference type="SAM" id="SignalP"/>
    </source>
</evidence>
<sequence>MKTKRLIFFLLIVGGCSGAKAQYEENLPEFRNLEITDRAVVKIEYLREDSVPGRIRIENRRGMLSSPYTYYDDKTATLGLCGMEATLLLNPDYKGLQKITVDNSSRLETNVAEPLSVPNLNIRLSNNAIAKLYYRAEHLTVTAVQSASFQAYGSGQILSQTLRCDGGAYVASTHTDTTETMTCVAAGMGIIDARESPAKISYDTLYGNASVTVNALETKDVIKGNALLFNARDENGPTQDSLLMASRSYNREIDENRGEPVPISALVKGDADEDDVLDYYDVLMDDWDQGKAVYFEDVFFWGKRQKERPRFRGQWMGLEFGFACWGSNYAMSMQMPTDYQNLDLDFQKSGSIGWNVFQVSVGFNSPHWGFLTGAGFLWENYFFSYPNTVLSKKNHRLAAELDLDPNRRYSKSKLGVSYFRIPLLFEYTNAKGMFRSVHVSAGVIPSVLMCSWTKAVYKEDGERMHDKHKGDFYVNPFRLDAVVYAGWGPLSLYFRYTPTHFFRAGKATDITPFGFGFLLGFH</sequence>
<dbReference type="Proteomes" id="UP000823612">
    <property type="component" value="Unassembled WGS sequence"/>
</dbReference>